<evidence type="ECO:0000256" key="2">
    <source>
        <dbReference type="SAM" id="Phobius"/>
    </source>
</evidence>
<dbReference type="EMBL" id="BRXY01000302">
    <property type="protein sequence ID" value="GMH85378.1"/>
    <property type="molecule type" value="Genomic_DNA"/>
</dbReference>
<protein>
    <submittedName>
        <fullName evidence="3">Uncharacterized protein</fullName>
    </submittedName>
</protein>
<keyword evidence="2" id="KW-1133">Transmembrane helix</keyword>
<feature type="region of interest" description="Disordered" evidence="1">
    <location>
        <begin position="50"/>
        <end position="72"/>
    </location>
</feature>
<gene>
    <name evidence="3" type="ORF">TrST_g859</name>
</gene>
<reference evidence="4" key="1">
    <citation type="journal article" date="2023" name="Commun. Biol.">
        <title>Genome analysis of Parmales, the sister group of diatoms, reveals the evolutionary specialization of diatoms from phago-mixotrophs to photoautotrophs.</title>
        <authorList>
            <person name="Ban H."/>
            <person name="Sato S."/>
            <person name="Yoshikawa S."/>
            <person name="Yamada K."/>
            <person name="Nakamura Y."/>
            <person name="Ichinomiya M."/>
            <person name="Sato N."/>
            <person name="Blanc-Mathieu R."/>
            <person name="Endo H."/>
            <person name="Kuwata A."/>
            <person name="Ogata H."/>
        </authorList>
    </citation>
    <scope>NUCLEOTIDE SEQUENCE [LARGE SCALE GENOMIC DNA]</scope>
    <source>
        <strain evidence="4">NIES 3701</strain>
    </source>
</reference>
<keyword evidence="2" id="KW-0812">Transmembrane</keyword>
<proteinExistence type="predicted"/>
<evidence type="ECO:0000313" key="4">
    <source>
        <dbReference type="Proteomes" id="UP001165085"/>
    </source>
</evidence>
<feature type="transmembrane region" description="Helical" evidence="2">
    <location>
        <begin position="187"/>
        <end position="213"/>
    </location>
</feature>
<name>A0A9W7EPY5_9STRA</name>
<comment type="caution">
    <text evidence="3">The sequence shown here is derived from an EMBL/GenBank/DDBJ whole genome shotgun (WGS) entry which is preliminary data.</text>
</comment>
<evidence type="ECO:0000313" key="3">
    <source>
        <dbReference type="EMBL" id="GMH85378.1"/>
    </source>
</evidence>
<keyword evidence="4" id="KW-1185">Reference proteome</keyword>
<feature type="transmembrane region" description="Helical" evidence="2">
    <location>
        <begin position="136"/>
        <end position="158"/>
    </location>
</feature>
<dbReference type="Proteomes" id="UP001165085">
    <property type="component" value="Unassembled WGS sequence"/>
</dbReference>
<keyword evidence="2" id="KW-0472">Membrane</keyword>
<organism evidence="3 4">
    <name type="scientific">Triparma strigata</name>
    <dbReference type="NCBI Taxonomy" id="1606541"/>
    <lineage>
        <taxon>Eukaryota</taxon>
        <taxon>Sar</taxon>
        <taxon>Stramenopiles</taxon>
        <taxon>Ochrophyta</taxon>
        <taxon>Bolidophyceae</taxon>
        <taxon>Parmales</taxon>
        <taxon>Triparmaceae</taxon>
        <taxon>Triparma</taxon>
    </lineage>
</organism>
<dbReference type="OrthoDB" id="10347946at2759"/>
<sequence>MASQESDDARLARALQDQFDNAPIASAVVSSEKDVEEGYNVQATVVTMPPAMTNNSGSGGDSAFPGNTPGARYEAHRVQPPPLEATIHPPSQPPLQNVPIVMGPNGEMIALSPSQTRLVAVSSLGRAMRTLATVDLVFVLMYAMFYSPLFIGLAWGPFMGYQSGKDFSALRARIYSFYYMLKLAGDLWLVANFGSFFYLFGFMIDAFICSVVVRYTRVLSTLTDQEVTRLREGGGMIGLGPNGQHHQGLPIFVVR</sequence>
<evidence type="ECO:0000256" key="1">
    <source>
        <dbReference type="SAM" id="MobiDB-lite"/>
    </source>
</evidence>
<accession>A0A9W7EPY5</accession>
<dbReference type="AlphaFoldDB" id="A0A9W7EPY5"/>